<evidence type="ECO:0000256" key="1">
    <source>
        <dbReference type="ARBA" id="ARBA00008858"/>
    </source>
</evidence>
<dbReference type="InterPro" id="IPR051236">
    <property type="entry name" value="HAT_RTT109-like"/>
</dbReference>
<evidence type="ECO:0008006" key="5">
    <source>
        <dbReference type="Google" id="ProtNLM"/>
    </source>
</evidence>
<dbReference type="AlphaFoldDB" id="A0A9P4P4N8"/>
<dbReference type="InterPro" id="IPR017946">
    <property type="entry name" value="PLC-like_Pdiesterase_TIM-brl"/>
</dbReference>
<dbReference type="GO" id="GO:0006629">
    <property type="term" value="P:lipid metabolic process"/>
    <property type="evidence" value="ECO:0007669"/>
    <property type="project" value="InterPro"/>
</dbReference>
<organism evidence="3 4">
    <name type="scientific">Tothia fuscella</name>
    <dbReference type="NCBI Taxonomy" id="1048955"/>
    <lineage>
        <taxon>Eukaryota</taxon>
        <taxon>Fungi</taxon>
        <taxon>Dikarya</taxon>
        <taxon>Ascomycota</taxon>
        <taxon>Pezizomycotina</taxon>
        <taxon>Dothideomycetes</taxon>
        <taxon>Pleosporomycetidae</taxon>
        <taxon>Venturiales</taxon>
        <taxon>Cylindrosympodiaceae</taxon>
        <taxon>Tothia</taxon>
    </lineage>
</organism>
<proteinExistence type="inferred from homology"/>
<dbReference type="PROSITE" id="PS51257">
    <property type="entry name" value="PROKAR_LIPOPROTEIN"/>
    <property type="match status" value="1"/>
</dbReference>
<protein>
    <recommendedName>
        <fullName evidence="5">Altered inheritance of mitochondria protein 6</fullName>
    </recommendedName>
</protein>
<keyword evidence="4" id="KW-1185">Reference proteome</keyword>
<dbReference type="GO" id="GO:0008081">
    <property type="term" value="F:phosphoric diester hydrolase activity"/>
    <property type="evidence" value="ECO:0007669"/>
    <property type="project" value="InterPro"/>
</dbReference>
<dbReference type="PANTHER" id="PTHR31571">
    <property type="entry name" value="ALTERED INHERITANCE OF MITOCHONDRIA PROTEIN 6"/>
    <property type="match status" value="1"/>
</dbReference>
<comment type="similarity">
    <text evidence="1">Belongs to the AIM6 family.</text>
</comment>
<reference evidence="3" key="1">
    <citation type="journal article" date="2020" name="Stud. Mycol.">
        <title>101 Dothideomycetes genomes: a test case for predicting lifestyles and emergence of pathogens.</title>
        <authorList>
            <person name="Haridas S."/>
            <person name="Albert R."/>
            <person name="Binder M."/>
            <person name="Bloem J."/>
            <person name="Labutti K."/>
            <person name="Salamov A."/>
            <person name="Andreopoulos B."/>
            <person name="Baker S."/>
            <person name="Barry K."/>
            <person name="Bills G."/>
            <person name="Bluhm B."/>
            <person name="Cannon C."/>
            <person name="Castanera R."/>
            <person name="Culley D."/>
            <person name="Daum C."/>
            <person name="Ezra D."/>
            <person name="Gonzalez J."/>
            <person name="Henrissat B."/>
            <person name="Kuo A."/>
            <person name="Liang C."/>
            <person name="Lipzen A."/>
            <person name="Lutzoni F."/>
            <person name="Magnuson J."/>
            <person name="Mondo S."/>
            <person name="Nolan M."/>
            <person name="Ohm R."/>
            <person name="Pangilinan J."/>
            <person name="Park H.-J."/>
            <person name="Ramirez L."/>
            <person name="Alfaro M."/>
            <person name="Sun H."/>
            <person name="Tritt A."/>
            <person name="Yoshinaga Y."/>
            <person name="Zwiers L.-H."/>
            <person name="Turgeon B."/>
            <person name="Goodwin S."/>
            <person name="Spatafora J."/>
            <person name="Crous P."/>
            <person name="Grigoriev I."/>
        </authorList>
    </citation>
    <scope>NUCLEOTIDE SEQUENCE</scope>
    <source>
        <strain evidence="3">CBS 130266</strain>
    </source>
</reference>
<comment type="caution">
    <text evidence="3">The sequence shown here is derived from an EMBL/GenBank/DDBJ whole genome shotgun (WGS) entry which is preliminary data.</text>
</comment>
<gene>
    <name evidence="3" type="ORF">EJ08DRAFT_684705</name>
</gene>
<name>A0A9P4P4N8_9PEZI</name>
<evidence type="ECO:0000256" key="2">
    <source>
        <dbReference type="SAM" id="SignalP"/>
    </source>
</evidence>
<evidence type="ECO:0000313" key="4">
    <source>
        <dbReference type="Proteomes" id="UP000800235"/>
    </source>
</evidence>
<dbReference type="Proteomes" id="UP000800235">
    <property type="component" value="Unassembled WGS sequence"/>
</dbReference>
<feature type="chain" id="PRO_5040487550" description="Altered inheritance of mitochondria protein 6" evidence="2">
    <location>
        <begin position="20"/>
        <end position="322"/>
    </location>
</feature>
<dbReference type="PANTHER" id="PTHR31571:SF5">
    <property type="entry name" value="ALTERED INHERITANCE OF MITOCHONDRIA PROTEIN 6"/>
    <property type="match status" value="1"/>
</dbReference>
<accession>A0A9P4P4N8</accession>
<dbReference type="SUPFAM" id="SSF51695">
    <property type="entry name" value="PLC-like phosphodiesterases"/>
    <property type="match status" value="1"/>
</dbReference>
<dbReference type="OrthoDB" id="4153866at2759"/>
<dbReference type="EMBL" id="MU007009">
    <property type="protein sequence ID" value="KAF2437187.1"/>
    <property type="molecule type" value="Genomic_DNA"/>
</dbReference>
<evidence type="ECO:0000313" key="3">
    <source>
        <dbReference type="EMBL" id="KAF2437187.1"/>
    </source>
</evidence>
<keyword evidence="2" id="KW-0732">Signal</keyword>
<sequence length="322" mass="35007">MKSSSSIALLFSLISTSCAAPVLGVSETLQNILQNTHKSNLYTYPTDLTRDIIPKQIHSHNDYWRAIPFYSALSVGAVSVEADVWLINGTLYVGHELSALTKERTFESLYVNPILDTIKRENPTTPFVQGSTTKNGVFDASSGQTFYLWIDLKTPAADTWPAVLRALGPLKDAGYLSTTNGTALNSGAVTAIGTGNTPQSYFLPDPATASNPRFVFFDAQLATLNQPANAGITNLITPIASSPFSGNFGRVVSQELNSTQLTLLRSQISFARSKGIGARYWDQPNWPLGTRNAIWRTLINEGVALLNVDDLEDAAEFWEPTG</sequence>
<feature type="signal peptide" evidence="2">
    <location>
        <begin position="1"/>
        <end position="19"/>
    </location>
</feature>